<gene>
    <name evidence="1" type="ORF">DdX_19248</name>
</gene>
<comment type="caution">
    <text evidence="1">The sequence shown here is derived from an EMBL/GenBank/DDBJ whole genome shotgun (WGS) entry which is preliminary data.</text>
</comment>
<reference evidence="1" key="1">
    <citation type="submission" date="2022-01" db="EMBL/GenBank/DDBJ databases">
        <title>Genome Sequence Resource for Two Populations of Ditylenchus destructor, the Migratory Endoparasitic Phytonematode.</title>
        <authorList>
            <person name="Zhang H."/>
            <person name="Lin R."/>
            <person name="Xie B."/>
        </authorList>
    </citation>
    <scope>NUCLEOTIDE SEQUENCE</scope>
    <source>
        <strain evidence="1">BazhouSP</strain>
    </source>
</reference>
<evidence type="ECO:0000313" key="1">
    <source>
        <dbReference type="EMBL" id="KAI1696075.1"/>
    </source>
</evidence>
<dbReference type="EMBL" id="JAKKPZ010000353">
    <property type="protein sequence ID" value="KAI1696075.1"/>
    <property type="molecule type" value="Genomic_DNA"/>
</dbReference>
<name>A0AAD4MK16_9BILA</name>
<dbReference type="Proteomes" id="UP001201812">
    <property type="component" value="Unassembled WGS sequence"/>
</dbReference>
<organism evidence="1 2">
    <name type="scientific">Ditylenchus destructor</name>
    <dbReference type="NCBI Taxonomy" id="166010"/>
    <lineage>
        <taxon>Eukaryota</taxon>
        <taxon>Metazoa</taxon>
        <taxon>Ecdysozoa</taxon>
        <taxon>Nematoda</taxon>
        <taxon>Chromadorea</taxon>
        <taxon>Rhabditida</taxon>
        <taxon>Tylenchina</taxon>
        <taxon>Tylenchomorpha</taxon>
        <taxon>Sphaerularioidea</taxon>
        <taxon>Anguinidae</taxon>
        <taxon>Anguininae</taxon>
        <taxon>Ditylenchus</taxon>
    </lineage>
</organism>
<proteinExistence type="predicted"/>
<dbReference type="AlphaFoldDB" id="A0AAD4MK16"/>
<sequence length="655" mass="74789">MVDRNHRSSATGLNIDYYGGQPGFNRVDQEEFVFQNGVSIPQFFYANKRFPCYVQPIKPDGAQDHSENNFKNLCEAFLSSDHYAMLCCCYQNMGLCHMPNSLKEFVMNMGAVEGPDCINFMEHSMFFCELKEVICPFVKPTSQVLPNFDVTCCCGGSYDPPATASERKIPKDLCNLDFLLYNIQDSIPEVFRSPLCSYSTHYYRLFGRFLYEKYTYDPDERIICTVYYDIGLKRTVYLLDGNNFHFAFDRNFSSQRINNAISNLVVGIPDVRKINGQNCAENPYVGLPFAYRGIYVHKCDPIGSGKDASSATDPECDKKIEENIAELWELNKARVMRKCLEFKTSQPVSTKEGLIREMHSSQRYVYPDETFACYAFINSTISTDYNEKHKPKRRTMFHTIEAGPLPSTLTESTHASVCSGIMNKINADRGSTNNYCVADANENGVSLNQSNFGTRNGTYLCCCFVGVGWESCNIRKKILNYVDMYDLRRDNDTIADVYKEDQYCEPDSLTAPMTDGHSIKKEIETKNLRQCVQPHGCFRIYDSAHPLQLRRFEIWAGCISRIPDFVLITARSRLSYICTTKAFRLTNETKTKCMTVDLGPYFKQDLDHKPHLEKGTEHESIAVVCCCEKNCTKEAVEHHYKFLHFVSATDSSGKL</sequence>
<accession>A0AAD4MK16</accession>
<protein>
    <submittedName>
        <fullName evidence="1">Uncharacterized protein</fullName>
    </submittedName>
</protein>
<evidence type="ECO:0000313" key="2">
    <source>
        <dbReference type="Proteomes" id="UP001201812"/>
    </source>
</evidence>
<keyword evidence="2" id="KW-1185">Reference proteome</keyword>